<sequence length="221" mass="25026">MDKRNYVHNPIVPRFKLTKDEGGVNVNKTYYKQVVGSLMYLTATLPDMKFAEIIDKLVAYIDSDYARDVEDKKSTLGYVFLLISGAVSWSSRKQPIVSLSTTKAEFIAVASCVCQAVWLSRVLIKLDLDHKKFTTIFCDSSSIIKLSKNPVTHGRSKHIDVHFHFLRELTKAGNVELVHCDSQDQLADIMTKPLKLDQFLKLQRLLGVCQAFQFKGGIVRI</sequence>
<evidence type="ECO:0000313" key="1">
    <source>
        <dbReference type="EMBL" id="KAL0440222.1"/>
    </source>
</evidence>
<dbReference type="EMBL" id="JACGWN010000008">
    <property type="protein sequence ID" value="KAL0440222.1"/>
    <property type="molecule type" value="Genomic_DNA"/>
</dbReference>
<name>A0AAW2WIG5_9LAMI</name>
<reference evidence="1" key="1">
    <citation type="submission" date="2020-06" db="EMBL/GenBank/DDBJ databases">
        <authorList>
            <person name="Li T."/>
            <person name="Hu X."/>
            <person name="Zhang T."/>
            <person name="Song X."/>
            <person name="Zhang H."/>
            <person name="Dai N."/>
            <person name="Sheng W."/>
            <person name="Hou X."/>
            <person name="Wei L."/>
        </authorList>
    </citation>
    <scope>NUCLEOTIDE SEQUENCE</scope>
    <source>
        <strain evidence="1">KEN1</strain>
        <tissue evidence="1">Leaf</tissue>
    </source>
</reference>
<dbReference type="AlphaFoldDB" id="A0AAW2WIG5"/>
<proteinExistence type="predicted"/>
<gene>
    <name evidence="1" type="ORF">Slati_2505200</name>
</gene>
<protein>
    <submittedName>
        <fullName evidence="1">Retrovirus-related Pol polyprotein from transposon TNT 1-94</fullName>
    </submittedName>
</protein>
<dbReference type="CDD" id="cd09272">
    <property type="entry name" value="RNase_HI_RT_Ty1"/>
    <property type="match status" value="1"/>
</dbReference>
<dbReference type="PANTHER" id="PTHR11439:SF517">
    <property type="entry name" value="CYSTEINE-RICH RLK (RECEPTOR-LIKE PROTEIN KINASE) 8"/>
    <property type="match status" value="1"/>
</dbReference>
<comment type="caution">
    <text evidence="1">The sequence shown here is derived from an EMBL/GenBank/DDBJ whole genome shotgun (WGS) entry which is preliminary data.</text>
</comment>
<reference evidence="1" key="2">
    <citation type="journal article" date="2024" name="Plant">
        <title>Genomic evolution and insights into agronomic trait innovations of Sesamum species.</title>
        <authorList>
            <person name="Miao H."/>
            <person name="Wang L."/>
            <person name="Qu L."/>
            <person name="Liu H."/>
            <person name="Sun Y."/>
            <person name="Le M."/>
            <person name="Wang Q."/>
            <person name="Wei S."/>
            <person name="Zheng Y."/>
            <person name="Lin W."/>
            <person name="Duan Y."/>
            <person name="Cao H."/>
            <person name="Xiong S."/>
            <person name="Wang X."/>
            <person name="Wei L."/>
            <person name="Li C."/>
            <person name="Ma Q."/>
            <person name="Ju M."/>
            <person name="Zhao R."/>
            <person name="Li G."/>
            <person name="Mu C."/>
            <person name="Tian Q."/>
            <person name="Mei H."/>
            <person name="Zhang T."/>
            <person name="Gao T."/>
            <person name="Zhang H."/>
        </authorList>
    </citation>
    <scope>NUCLEOTIDE SEQUENCE</scope>
    <source>
        <strain evidence="1">KEN1</strain>
    </source>
</reference>
<dbReference type="PANTHER" id="PTHR11439">
    <property type="entry name" value="GAG-POL-RELATED RETROTRANSPOSON"/>
    <property type="match status" value="1"/>
</dbReference>
<accession>A0AAW2WIG5</accession>
<organism evidence="1">
    <name type="scientific">Sesamum latifolium</name>
    <dbReference type="NCBI Taxonomy" id="2727402"/>
    <lineage>
        <taxon>Eukaryota</taxon>
        <taxon>Viridiplantae</taxon>
        <taxon>Streptophyta</taxon>
        <taxon>Embryophyta</taxon>
        <taxon>Tracheophyta</taxon>
        <taxon>Spermatophyta</taxon>
        <taxon>Magnoliopsida</taxon>
        <taxon>eudicotyledons</taxon>
        <taxon>Gunneridae</taxon>
        <taxon>Pentapetalae</taxon>
        <taxon>asterids</taxon>
        <taxon>lamiids</taxon>
        <taxon>Lamiales</taxon>
        <taxon>Pedaliaceae</taxon>
        <taxon>Sesamum</taxon>
    </lineage>
</organism>